<protein>
    <submittedName>
        <fullName evidence="2">SHOCT domain-containing protein</fullName>
    </submittedName>
</protein>
<evidence type="ECO:0000313" key="2">
    <source>
        <dbReference type="EMBL" id="TBX69922.1"/>
    </source>
</evidence>
<organism evidence="2 3">
    <name type="scientific">Flavobacterium silvisoli</name>
    <dbReference type="NCBI Taxonomy" id="2529433"/>
    <lineage>
        <taxon>Bacteria</taxon>
        <taxon>Pseudomonadati</taxon>
        <taxon>Bacteroidota</taxon>
        <taxon>Flavobacteriia</taxon>
        <taxon>Flavobacteriales</taxon>
        <taxon>Flavobacteriaceae</taxon>
        <taxon>Flavobacterium</taxon>
    </lineage>
</organism>
<feature type="domain" description="SHOCT" evidence="1">
    <location>
        <begin position="118"/>
        <end position="145"/>
    </location>
</feature>
<dbReference type="RefSeq" id="WP_131475651.1">
    <property type="nucleotide sequence ID" value="NZ_SJPE01000005.1"/>
</dbReference>
<dbReference type="Pfam" id="PF09851">
    <property type="entry name" value="SHOCT"/>
    <property type="match status" value="1"/>
</dbReference>
<reference evidence="2 3" key="1">
    <citation type="submission" date="2019-02" db="EMBL/GenBank/DDBJ databases">
        <title>Flavobacterium sp. RD-2-33 isolated from forest soil.</title>
        <authorList>
            <person name="Chaudhary D.K."/>
        </authorList>
    </citation>
    <scope>NUCLEOTIDE SEQUENCE [LARGE SCALE GENOMIC DNA]</scope>
    <source>
        <strain evidence="2 3">RD-2-33</strain>
    </source>
</reference>
<proteinExistence type="predicted"/>
<evidence type="ECO:0000259" key="1">
    <source>
        <dbReference type="Pfam" id="PF09851"/>
    </source>
</evidence>
<comment type="caution">
    <text evidence="2">The sequence shown here is derived from an EMBL/GenBank/DDBJ whole genome shotgun (WGS) entry which is preliminary data.</text>
</comment>
<dbReference type="EMBL" id="SJPE01000005">
    <property type="protein sequence ID" value="TBX69922.1"/>
    <property type="molecule type" value="Genomic_DNA"/>
</dbReference>
<accession>A0A4Q9Z121</accession>
<sequence>MKFVASRLSSGNKLFPAEIYLEPTGVTIKIPGLFSGETKHFDYDHIASVEIDTPLVGFSSITIFAGGTMMAANGFTKAEVKQIKEGIEKGKTDIKNQQREMAQNQTPTSAVTGNSLADELKKLKDLMDAGVITTEEFEQQKRKMLGQ</sequence>
<dbReference type="AlphaFoldDB" id="A0A4Q9Z121"/>
<dbReference type="OrthoDB" id="9814116at2"/>
<gene>
    <name evidence="2" type="ORF">EZL74_05765</name>
</gene>
<dbReference type="InterPro" id="IPR018649">
    <property type="entry name" value="SHOCT"/>
</dbReference>
<keyword evidence="3" id="KW-1185">Reference proteome</keyword>
<evidence type="ECO:0000313" key="3">
    <source>
        <dbReference type="Proteomes" id="UP000293300"/>
    </source>
</evidence>
<name>A0A4Q9Z121_9FLAO</name>
<dbReference type="Proteomes" id="UP000293300">
    <property type="component" value="Unassembled WGS sequence"/>
</dbReference>